<dbReference type="GO" id="GO:0000156">
    <property type="term" value="F:phosphorelay response regulator activity"/>
    <property type="evidence" value="ECO:0007669"/>
    <property type="project" value="TreeGrafter"/>
</dbReference>
<evidence type="ECO:0000256" key="6">
    <source>
        <dbReference type="PROSITE-ProRule" id="PRU00169"/>
    </source>
</evidence>
<dbReference type="RefSeq" id="WP_062804996.1">
    <property type="nucleotide sequence ID" value="NZ_CABMMO010000001.1"/>
</dbReference>
<evidence type="ECO:0000256" key="5">
    <source>
        <dbReference type="ARBA" id="ARBA00023163"/>
    </source>
</evidence>
<protein>
    <submittedName>
        <fullName evidence="11">DNA-binding response regulator</fullName>
    </submittedName>
    <submittedName>
        <fullName evidence="10">Response regulator transcription factor</fullName>
    </submittedName>
</protein>
<dbReference type="InterPro" id="IPR011006">
    <property type="entry name" value="CheY-like_superfamily"/>
</dbReference>
<dbReference type="Gene3D" id="6.10.250.690">
    <property type="match status" value="1"/>
</dbReference>
<evidence type="ECO:0000313" key="12">
    <source>
        <dbReference type="Proteomes" id="UP000189299"/>
    </source>
</evidence>
<dbReference type="InterPro" id="IPR016032">
    <property type="entry name" value="Sig_transdc_resp-reg_C-effctor"/>
</dbReference>
<evidence type="ECO:0000313" key="10">
    <source>
        <dbReference type="EMBL" id="NMP57674.1"/>
    </source>
</evidence>
<sequence length="242" mass="28222">MRNEKILAIDEDLTFRRMIWKALQPAGVLIYQSDSVEKTLDIMSRVTFDLYLLDIRLAHQTDGYHIVQLIREQDSLSPVVFFTEQQNEIEIITGLEMGADYYITKPFNPTLLKAQVLAILDRHKVLKEQTTKCKKNKISIGDFCFDKALYRLYKKGKSIELSSKKIKLMQFFIENPEQVFSKEQIYQSVWNDSELDANTIMVFINHLRNKIEDDPKNVQYLRTVRGLGYIFLPSGKESNPSN</sequence>
<dbReference type="InterPro" id="IPR001867">
    <property type="entry name" value="OmpR/PhoB-type_DNA-bd"/>
</dbReference>
<dbReference type="Gene3D" id="3.40.50.2300">
    <property type="match status" value="1"/>
</dbReference>
<dbReference type="SUPFAM" id="SSF52172">
    <property type="entry name" value="CheY-like"/>
    <property type="match status" value="1"/>
</dbReference>
<evidence type="ECO:0000256" key="3">
    <source>
        <dbReference type="ARBA" id="ARBA00023015"/>
    </source>
</evidence>
<dbReference type="PROSITE" id="PS51755">
    <property type="entry name" value="OMPR_PHOB"/>
    <property type="match status" value="1"/>
</dbReference>
<dbReference type="GO" id="GO:0032993">
    <property type="term" value="C:protein-DNA complex"/>
    <property type="evidence" value="ECO:0007669"/>
    <property type="project" value="TreeGrafter"/>
</dbReference>
<dbReference type="InterPro" id="IPR036388">
    <property type="entry name" value="WH-like_DNA-bd_sf"/>
</dbReference>
<evidence type="ECO:0000256" key="2">
    <source>
        <dbReference type="ARBA" id="ARBA00023012"/>
    </source>
</evidence>
<evidence type="ECO:0000259" key="9">
    <source>
        <dbReference type="PROSITE" id="PS51755"/>
    </source>
</evidence>
<dbReference type="InterPro" id="IPR001789">
    <property type="entry name" value="Sig_transdc_resp-reg_receiver"/>
</dbReference>
<keyword evidence="5" id="KW-0804">Transcription</keyword>
<evidence type="ECO:0000256" key="1">
    <source>
        <dbReference type="ARBA" id="ARBA00022553"/>
    </source>
</evidence>
<dbReference type="EMBL" id="MSTR01000001">
    <property type="protein sequence ID" value="ONN44869.1"/>
    <property type="molecule type" value="Genomic_DNA"/>
</dbReference>
<accession>A0A1V2UN51</accession>
<feature type="domain" description="OmpR/PhoB-type" evidence="9">
    <location>
        <begin position="135"/>
        <end position="233"/>
    </location>
</feature>
<dbReference type="Proteomes" id="UP000189299">
    <property type="component" value="Unassembled WGS sequence"/>
</dbReference>
<keyword evidence="2" id="KW-0902">Two-component regulatory system</keyword>
<dbReference type="PANTHER" id="PTHR48111">
    <property type="entry name" value="REGULATOR OF RPOS"/>
    <property type="match status" value="1"/>
</dbReference>
<dbReference type="OrthoDB" id="9790442at2"/>
<evidence type="ECO:0000313" key="11">
    <source>
        <dbReference type="EMBL" id="ONN44869.1"/>
    </source>
</evidence>
<evidence type="ECO:0000256" key="4">
    <source>
        <dbReference type="ARBA" id="ARBA00023125"/>
    </source>
</evidence>
<reference evidence="10 13" key="2">
    <citation type="submission" date="2020-04" db="EMBL/GenBank/DDBJ databases">
        <authorList>
            <person name="Abaymova A."/>
            <person name="Teymurazov M."/>
            <person name="Tazyna O."/>
            <person name="Chatushin Y."/>
            <person name="Svetoch E."/>
            <person name="Pereligyn V."/>
            <person name="Pohylenko V."/>
            <person name="Platonov M."/>
            <person name="Kartsev N."/>
            <person name="Skryabin Y."/>
            <person name="Sizova A."/>
            <person name="Solomentsev V."/>
            <person name="Kislichkina A."/>
            <person name="Bogun A."/>
        </authorList>
    </citation>
    <scope>NUCLEOTIDE SEQUENCE [LARGE SCALE GENOMIC DNA]</scope>
    <source>
        <strain evidence="10">SCPM-O-B-8398</strain>
        <strain evidence="13">SCPM-O-B-8398 (E28)</strain>
    </source>
</reference>
<dbReference type="Pfam" id="PF00486">
    <property type="entry name" value="Trans_reg_C"/>
    <property type="match status" value="1"/>
</dbReference>
<feature type="modified residue" description="4-aspartylphosphate" evidence="6">
    <location>
        <position position="54"/>
    </location>
</feature>
<dbReference type="AlphaFoldDB" id="A0A1V2UN51"/>
<dbReference type="STRING" id="53346.A5802_001446"/>
<evidence type="ECO:0000256" key="7">
    <source>
        <dbReference type="PROSITE-ProRule" id="PRU01091"/>
    </source>
</evidence>
<dbReference type="SUPFAM" id="SSF46894">
    <property type="entry name" value="C-terminal effector domain of the bipartite response regulators"/>
    <property type="match status" value="1"/>
</dbReference>
<dbReference type="GO" id="GO:0000976">
    <property type="term" value="F:transcription cis-regulatory region binding"/>
    <property type="evidence" value="ECO:0007669"/>
    <property type="project" value="TreeGrafter"/>
</dbReference>
<dbReference type="PANTHER" id="PTHR48111:SF52">
    <property type="entry name" value="TRANSCRIPTIONAL REGULATORY PROTEIN YVRH"/>
    <property type="match status" value="1"/>
</dbReference>
<dbReference type="EMBL" id="JABCAG010000008">
    <property type="protein sequence ID" value="NMP57674.1"/>
    <property type="molecule type" value="Genomic_DNA"/>
</dbReference>
<dbReference type="SMART" id="SM00448">
    <property type="entry name" value="REC"/>
    <property type="match status" value="1"/>
</dbReference>
<gene>
    <name evidence="11" type="ORF">BTN92_01685</name>
    <name evidence="10" type="ORF">HI921_04190</name>
</gene>
<dbReference type="SMART" id="SM00862">
    <property type="entry name" value="Trans_reg_C"/>
    <property type="match status" value="1"/>
</dbReference>
<proteinExistence type="predicted"/>
<dbReference type="GO" id="GO:0006355">
    <property type="term" value="P:regulation of DNA-templated transcription"/>
    <property type="evidence" value="ECO:0007669"/>
    <property type="project" value="InterPro"/>
</dbReference>
<feature type="domain" description="Response regulatory" evidence="8">
    <location>
        <begin position="5"/>
        <end position="120"/>
    </location>
</feature>
<dbReference type="CDD" id="cd00383">
    <property type="entry name" value="trans_reg_C"/>
    <property type="match status" value="1"/>
</dbReference>
<keyword evidence="4 7" id="KW-0238">DNA-binding</keyword>
<dbReference type="Gene3D" id="1.10.10.10">
    <property type="entry name" value="Winged helix-like DNA-binding domain superfamily/Winged helix DNA-binding domain"/>
    <property type="match status" value="1"/>
</dbReference>
<dbReference type="Pfam" id="PF00072">
    <property type="entry name" value="Response_reg"/>
    <property type="match status" value="1"/>
</dbReference>
<feature type="DNA-binding region" description="OmpR/PhoB-type" evidence="7">
    <location>
        <begin position="135"/>
        <end position="233"/>
    </location>
</feature>
<dbReference type="InterPro" id="IPR039420">
    <property type="entry name" value="WalR-like"/>
</dbReference>
<keyword evidence="3" id="KW-0805">Transcription regulation</keyword>
<dbReference type="GO" id="GO:0005829">
    <property type="term" value="C:cytosol"/>
    <property type="evidence" value="ECO:0007669"/>
    <property type="project" value="TreeGrafter"/>
</dbReference>
<evidence type="ECO:0000259" key="8">
    <source>
        <dbReference type="PROSITE" id="PS50110"/>
    </source>
</evidence>
<reference evidence="11 12" key="1">
    <citation type="submission" date="2016-12" db="EMBL/GenBank/DDBJ databases">
        <authorList>
            <person name="Song W.-J."/>
            <person name="Kurnit D.M."/>
        </authorList>
    </citation>
    <scope>NUCLEOTIDE SEQUENCE [LARGE SCALE GENOMIC DNA]</scope>
    <source>
        <strain evidence="11 12">CGB1038-1_S1</strain>
    </source>
</reference>
<comment type="caution">
    <text evidence="11">The sequence shown here is derived from an EMBL/GenBank/DDBJ whole genome shotgun (WGS) entry which is preliminary data.</text>
</comment>
<keyword evidence="1 6" id="KW-0597">Phosphoprotein</keyword>
<dbReference type="Proteomes" id="UP000557857">
    <property type="component" value="Unassembled WGS sequence"/>
</dbReference>
<evidence type="ECO:0000313" key="13">
    <source>
        <dbReference type="Proteomes" id="UP000557857"/>
    </source>
</evidence>
<dbReference type="PROSITE" id="PS50110">
    <property type="entry name" value="RESPONSE_REGULATORY"/>
    <property type="match status" value="1"/>
</dbReference>
<organism evidence="11 12">
    <name type="scientific">Enterococcus mundtii</name>
    <dbReference type="NCBI Taxonomy" id="53346"/>
    <lineage>
        <taxon>Bacteria</taxon>
        <taxon>Bacillati</taxon>
        <taxon>Bacillota</taxon>
        <taxon>Bacilli</taxon>
        <taxon>Lactobacillales</taxon>
        <taxon>Enterococcaceae</taxon>
        <taxon>Enterococcus</taxon>
    </lineage>
</organism>
<name>A0A1V2UN51_ENTMU</name>